<comment type="caution">
    <text evidence="1">The sequence shown here is derived from an EMBL/GenBank/DDBJ whole genome shotgun (WGS) entry which is preliminary data.</text>
</comment>
<reference evidence="1" key="1">
    <citation type="submission" date="2021-03" db="EMBL/GenBank/DDBJ databases">
        <title>Draft genome sequence of rust myrtle Austropuccinia psidii MF-1, a brazilian biotype.</title>
        <authorList>
            <person name="Quecine M.C."/>
            <person name="Pachon D.M.R."/>
            <person name="Bonatelli M.L."/>
            <person name="Correr F.H."/>
            <person name="Franceschini L.M."/>
            <person name="Leite T.F."/>
            <person name="Margarido G.R.A."/>
            <person name="Almeida C.A."/>
            <person name="Ferrarezi J.A."/>
            <person name="Labate C.A."/>
        </authorList>
    </citation>
    <scope>NUCLEOTIDE SEQUENCE</scope>
    <source>
        <strain evidence="1">MF-1</strain>
    </source>
</reference>
<organism evidence="1 2">
    <name type="scientific">Austropuccinia psidii MF-1</name>
    <dbReference type="NCBI Taxonomy" id="1389203"/>
    <lineage>
        <taxon>Eukaryota</taxon>
        <taxon>Fungi</taxon>
        <taxon>Dikarya</taxon>
        <taxon>Basidiomycota</taxon>
        <taxon>Pucciniomycotina</taxon>
        <taxon>Pucciniomycetes</taxon>
        <taxon>Pucciniales</taxon>
        <taxon>Sphaerophragmiaceae</taxon>
        <taxon>Austropuccinia</taxon>
    </lineage>
</organism>
<dbReference type="Proteomes" id="UP000765509">
    <property type="component" value="Unassembled WGS sequence"/>
</dbReference>
<sequence length="130" mass="14963">MHHSCNLEYGVQEGMERIPLKLRERLAELVVSRCHGWKYGPWWSMAKIGFYGFYGHFGVQGIDGRNWLRWVQLWFGTHLALGARWLHLLASSDEVKRGLNGLQIAYYGPRAVESVGCLNGPKRPFRPKPP</sequence>
<gene>
    <name evidence="1" type="ORF">O181_087133</name>
</gene>
<evidence type="ECO:0000313" key="2">
    <source>
        <dbReference type="Proteomes" id="UP000765509"/>
    </source>
</evidence>
<protein>
    <submittedName>
        <fullName evidence="1">Uncharacterized protein</fullName>
    </submittedName>
</protein>
<proteinExistence type="predicted"/>
<dbReference type="AlphaFoldDB" id="A0A9Q3IP41"/>
<accession>A0A9Q3IP41</accession>
<evidence type="ECO:0000313" key="1">
    <source>
        <dbReference type="EMBL" id="MBW0547418.1"/>
    </source>
</evidence>
<name>A0A9Q3IP41_9BASI</name>
<dbReference type="EMBL" id="AVOT02052512">
    <property type="protein sequence ID" value="MBW0547418.1"/>
    <property type="molecule type" value="Genomic_DNA"/>
</dbReference>
<keyword evidence="2" id="KW-1185">Reference proteome</keyword>